<reference evidence="1 2" key="1">
    <citation type="journal article" date="2023" name="Plants (Basel)">
        <title>Bridging the Gap: Combining Genomics and Transcriptomics Approaches to Understand Stylosanthes scabra, an Orphan Legume from the Brazilian Caatinga.</title>
        <authorList>
            <person name="Ferreira-Neto J.R.C."/>
            <person name="da Silva M.D."/>
            <person name="Binneck E."/>
            <person name="de Melo N.F."/>
            <person name="da Silva R.H."/>
            <person name="de Melo A.L.T.M."/>
            <person name="Pandolfi V."/>
            <person name="Bustamante F.O."/>
            <person name="Brasileiro-Vidal A.C."/>
            <person name="Benko-Iseppon A.M."/>
        </authorList>
    </citation>
    <scope>NUCLEOTIDE SEQUENCE [LARGE SCALE GENOMIC DNA]</scope>
    <source>
        <tissue evidence="1">Leaves</tissue>
    </source>
</reference>
<organism evidence="1 2">
    <name type="scientific">Stylosanthes scabra</name>
    <dbReference type="NCBI Taxonomy" id="79078"/>
    <lineage>
        <taxon>Eukaryota</taxon>
        <taxon>Viridiplantae</taxon>
        <taxon>Streptophyta</taxon>
        <taxon>Embryophyta</taxon>
        <taxon>Tracheophyta</taxon>
        <taxon>Spermatophyta</taxon>
        <taxon>Magnoliopsida</taxon>
        <taxon>eudicotyledons</taxon>
        <taxon>Gunneridae</taxon>
        <taxon>Pentapetalae</taxon>
        <taxon>rosids</taxon>
        <taxon>fabids</taxon>
        <taxon>Fabales</taxon>
        <taxon>Fabaceae</taxon>
        <taxon>Papilionoideae</taxon>
        <taxon>50 kb inversion clade</taxon>
        <taxon>dalbergioids sensu lato</taxon>
        <taxon>Dalbergieae</taxon>
        <taxon>Pterocarpus clade</taxon>
        <taxon>Stylosanthes</taxon>
    </lineage>
</organism>
<dbReference type="EMBL" id="JASCZI010151414">
    <property type="protein sequence ID" value="MED6172698.1"/>
    <property type="molecule type" value="Genomic_DNA"/>
</dbReference>
<keyword evidence="2" id="KW-1185">Reference proteome</keyword>
<proteinExistence type="predicted"/>
<dbReference type="Proteomes" id="UP001341840">
    <property type="component" value="Unassembled WGS sequence"/>
</dbReference>
<gene>
    <name evidence="1" type="ORF">PIB30_052378</name>
</gene>
<sequence length="101" mass="11431">MQLSGLTRFAGAAVVDRQTLRWFDEVYKHATLASLSSAPYLCYNGENATMSVVPMTLETWQRGGLISGGVVQVFLFGQQRCWYGLLLCHDENDENRRQRAE</sequence>
<evidence type="ECO:0000313" key="1">
    <source>
        <dbReference type="EMBL" id="MED6172698.1"/>
    </source>
</evidence>
<comment type="caution">
    <text evidence="1">The sequence shown here is derived from an EMBL/GenBank/DDBJ whole genome shotgun (WGS) entry which is preliminary data.</text>
</comment>
<accession>A0ABU6VL92</accession>
<protein>
    <submittedName>
        <fullName evidence="1">Uncharacterized protein</fullName>
    </submittedName>
</protein>
<evidence type="ECO:0000313" key="2">
    <source>
        <dbReference type="Proteomes" id="UP001341840"/>
    </source>
</evidence>
<name>A0ABU6VL92_9FABA</name>